<evidence type="ECO:0000259" key="1">
    <source>
        <dbReference type="Pfam" id="PF20072"/>
    </source>
</evidence>
<feature type="domain" description="DUF6468" evidence="1">
    <location>
        <begin position="35"/>
        <end position="110"/>
    </location>
</feature>
<comment type="caution">
    <text evidence="2">The sequence shown here is derived from an EMBL/GenBank/DDBJ whole genome shotgun (WGS) entry which is preliminary data.</text>
</comment>
<reference evidence="2 3" key="1">
    <citation type="submission" date="2019-10" db="EMBL/GenBank/DDBJ databases">
        <title>Draft Genome Sequence of the Caffeine Degrading Methylotroph Methylorubrum populi PINKEL.</title>
        <authorList>
            <person name="Dawson S.C."/>
            <person name="Zhang X."/>
            <person name="Wright M.E."/>
            <person name="Sharma G."/>
            <person name="Langner J.T."/>
            <person name="Ditty J.L."/>
            <person name="Subuyuj G.A."/>
        </authorList>
    </citation>
    <scope>NUCLEOTIDE SEQUENCE [LARGE SCALE GENOMIC DNA]</scope>
    <source>
        <strain evidence="2 3">Pinkel</strain>
    </source>
</reference>
<dbReference type="EMBL" id="WEKV01000010">
    <property type="protein sequence ID" value="KAB7785037.1"/>
    <property type="molecule type" value="Genomic_DNA"/>
</dbReference>
<dbReference type="RefSeq" id="WP_152277478.1">
    <property type="nucleotide sequence ID" value="NZ_WEKV01000010.1"/>
</dbReference>
<dbReference type="Proteomes" id="UP000469949">
    <property type="component" value="Unassembled WGS sequence"/>
</dbReference>
<name>A0A833MX85_9HYPH</name>
<organism evidence="2 3">
    <name type="scientific">Methylorubrum populi</name>
    <dbReference type="NCBI Taxonomy" id="223967"/>
    <lineage>
        <taxon>Bacteria</taxon>
        <taxon>Pseudomonadati</taxon>
        <taxon>Pseudomonadota</taxon>
        <taxon>Alphaproteobacteria</taxon>
        <taxon>Hyphomicrobiales</taxon>
        <taxon>Methylobacteriaceae</taxon>
        <taxon>Methylorubrum</taxon>
    </lineage>
</organism>
<dbReference type="InterPro" id="IPR045531">
    <property type="entry name" value="DUF6468"/>
</dbReference>
<dbReference type="AlphaFoldDB" id="A0A833MX85"/>
<evidence type="ECO:0000313" key="3">
    <source>
        <dbReference type="Proteomes" id="UP000469949"/>
    </source>
</evidence>
<sequence>MMTFFVSMAADVLVAVLLVATIASSVKLSARINRLKADEAALRSTIGDLVVASATAERAIAGLRATLDECDRTLAERLATAERTSADLSAHVQAGESVINRIAAIVGQARNAAAPSAGPAAAPAVPRPAAVETIVGNGERVGAALAAAQALSERALDRLRARAA</sequence>
<protein>
    <recommendedName>
        <fullName evidence="1">DUF6468 domain-containing protein</fullName>
    </recommendedName>
</protein>
<proteinExistence type="predicted"/>
<accession>A0A833MX85</accession>
<gene>
    <name evidence="2" type="ORF">F8B43_3070</name>
</gene>
<dbReference type="Pfam" id="PF20072">
    <property type="entry name" value="DUF6468"/>
    <property type="match status" value="1"/>
</dbReference>
<evidence type="ECO:0000313" key="2">
    <source>
        <dbReference type="EMBL" id="KAB7785037.1"/>
    </source>
</evidence>